<dbReference type="EMBL" id="CP010992">
    <property type="protein sequence ID" value="QCV57164.1"/>
    <property type="molecule type" value="Genomic_DNA"/>
</dbReference>
<dbReference type="Proteomes" id="UP000304840">
    <property type="component" value="Chromosome"/>
</dbReference>
<dbReference type="GeneID" id="60758727"/>
<reference evidence="2" key="1">
    <citation type="submission" date="2016-03" db="EMBL/GenBank/DDBJ databases">
        <title>Flavobacterium columnare strain B185, complete genome.</title>
        <authorList>
            <person name="Sundberg L.-R."/>
            <person name="Papponen P."/>
            <person name="Laanto E."/>
        </authorList>
    </citation>
    <scope>NUCLEOTIDE SEQUENCE [LARGE SCALE GENOMIC DNA]</scope>
    <source>
        <strain evidence="2">B185</strain>
    </source>
</reference>
<accession>A0AAJ3ZJK2</accession>
<name>A0AAJ3ZJK2_9FLAO</name>
<sequence>MLTKNNKLVKKGDTLVQIAQDNLQTEKASTQAIVNDNQILLNDL</sequence>
<organism evidence="1 2">
    <name type="scientific">Flavobacterium columnare</name>
    <dbReference type="NCBI Taxonomy" id="996"/>
    <lineage>
        <taxon>Bacteria</taxon>
        <taxon>Pseudomonadati</taxon>
        <taxon>Bacteroidota</taxon>
        <taxon>Flavobacteriia</taxon>
        <taxon>Flavobacteriales</taxon>
        <taxon>Flavobacteriaceae</taxon>
        <taxon>Flavobacterium</taxon>
    </lineage>
</organism>
<dbReference type="AlphaFoldDB" id="A0AAJ3ZJK2"/>
<evidence type="ECO:0000313" key="1">
    <source>
        <dbReference type="EMBL" id="QCV57164.1"/>
    </source>
</evidence>
<dbReference type="RefSeq" id="WP_077225544.1">
    <property type="nucleotide sequence ID" value="NZ_CP010992.1"/>
</dbReference>
<protein>
    <submittedName>
        <fullName evidence="1">Biotin/lipoyl-binding protein</fullName>
    </submittedName>
</protein>
<evidence type="ECO:0000313" key="2">
    <source>
        <dbReference type="Proteomes" id="UP000304840"/>
    </source>
</evidence>
<reference evidence="1 2" key="2">
    <citation type="submission" date="2019-05" db="EMBL/GenBank/DDBJ databases">
        <authorList>
            <person name="Ravantti J.J."/>
        </authorList>
    </citation>
    <scope>NUCLEOTIDE SEQUENCE [LARGE SCALE GENOMIC DNA]</scope>
    <source>
        <strain evidence="1 2">B185</strain>
    </source>
</reference>
<proteinExistence type="predicted"/>
<gene>
    <name evidence="1" type="ORF">UN65_14905</name>
</gene>